<feature type="chain" id="PRO_5013324341" evidence="1">
    <location>
        <begin position="23"/>
        <end position="196"/>
    </location>
</feature>
<protein>
    <submittedName>
        <fullName evidence="2">Uncharacterized protein</fullName>
    </submittedName>
</protein>
<dbReference type="eggNOG" id="ENOG502T76V">
    <property type="taxonomic scope" value="Eukaryota"/>
</dbReference>
<dbReference type="InParanoid" id="A0A212EI66"/>
<evidence type="ECO:0000256" key="1">
    <source>
        <dbReference type="SAM" id="SignalP"/>
    </source>
</evidence>
<dbReference type="Proteomes" id="UP000007151">
    <property type="component" value="Unassembled WGS sequence"/>
</dbReference>
<proteinExistence type="predicted"/>
<name>A0A212EI66_DANPL</name>
<accession>A0A212EI66</accession>
<sequence length="196" mass="22730">MKNMKWIIHLFILYQITFEVFSEIRDSALMNKLSKLKPVGGFVGKKFVPLTEIPPPNVPHLLSGRRHLEDECSKKPPSRDVHEGNQVDIIGDYYDDKVAKTVATVIIPDHIDYKHFEVTTQVPYLTLGFIEAIGYHPSTLKSEHPRECEKIYQDHIEELYTDETTDYSEESLEMAKMPIEMPQSMEDRLANMYDDI</sequence>
<dbReference type="EMBL" id="AGBW02014684">
    <property type="protein sequence ID" value="OWR41182.1"/>
    <property type="molecule type" value="Genomic_DNA"/>
</dbReference>
<keyword evidence="1" id="KW-0732">Signal</keyword>
<evidence type="ECO:0000313" key="2">
    <source>
        <dbReference type="EMBL" id="OWR41182.1"/>
    </source>
</evidence>
<reference evidence="2 3" key="1">
    <citation type="journal article" date="2011" name="Cell">
        <title>The monarch butterfly genome yields insights into long-distance migration.</title>
        <authorList>
            <person name="Zhan S."/>
            <person name="Merlin C."/>
            <person name="Boore J.L."/>
            <person name="Reppert S.M."/>
        </authorList>
    </citation>
    <scope>NUCLEOTIDE SEQUENCE [LARGE SCALE GENOMIC DNA]</scope>
    <source>
        <strain evidence="2">F-2</strain>
    </source>
</reference>
<dbReference type="KEGG" id="dpl:KGM_200360"/>
<organism evidence="2 3">
    <name type="scientific">Danaus plexippus plexippus</name>
    <dbReference type="NCBI Taxonomy" id="278856"/>
    <lineage>
        <taxon>Eukaryota</taxon>
        <taxon>Metazoa</taxon>
        <taxon>Ecdysozoa</taxon>
        <taxon>Arthropoda</taxon>
        <taxon>Hexapoda</taxon>
        <taxon>Insecta</taxon>
        <taxon>Pterygota</taxon>
        <taxon>Neoptera</taxon>
        <taxon>Endopterygota</taxon>
        <taxon>Lepidoptera</taxon>
        <taxon>Glossata</taxon>
        <taxon>Ditrysia</taxon>
        <taxon>Papilionoidea</taxon>
        <taxon>Nymphalidae</taxon>
        <taxon>Danainae</taxon>
        <taxon>Danaini</taxon>
        <taxon>Danaina</taxon>
        <taxon>Danaus</taxon>
        <taxon>Danaus</taxon>
    </lineage>
</organism>
<comment type="caution">
    <text evidence="2">The sequence shown here is derived from an EMBL/GenBank/DDBJ whole genome shotgun (WGS) entry which is preliminary data.</text>
</comment>
<keyword evidence="3" id="KW-1185">Reference proteome</keyword>
<feature type="signal peptide" evidence="1">
    <location>
        <begin position="1"/>
        <end position="22"/>
    </location>
</feature>
<gene>
    <name evidence="2" type="ORF">KGM_200360</name>
</gene>
<evidence type="ECO:0000313" key="3">
    <source>
        <dbReference type="Proteomes" id="UP000007151"/>
    </source>
</evidence>
<dbReference type="AlphaFoldDB" id="A0A212EI66"/>